<gene>
    <name evidence="2" type="ORF">FWILDA_LOCUS2404</name>
</gene>
<dbReference type="EMBL" id="CAMKVN010000275">
    <property type="protein sequence ID" value="CAI2166104.1"/>
    <property type="molecule type" value="Genomic_DNA"/>
</dbReference>
<keyword evidence="3" id="KW-1185">Reference proteome</keyword>
<reference evidence="2" key="1">
    <citation type="submission" date="2022-08" db="EMBL/GenBank/DDBJ databases">
        <authorList>
            <person name="Kallberg Y."/>
            <person name="Tangrot J."/>
            <person name="Rosling A."/>
        </authorList>
    </citation>
    <scope>NUCLEOTIDE SEQUENCE</scope>
    <source>
        <strain evidence="2">Wild A</strain>
    </source>
</reference>
<dbReference type="Proteomes" id="UP001153678">
    <property type="component" value="Unassembled WGS sequence"/>
</dbReference>
<sequence>MNVNQLNVTRRNPIPPAGENAEQPMVTLKTIQDDMDRVENLMNRSFGVFIKRWETF</sequence>
<evidence type="ECO:0000313" key="2">
    <source>
        <dbReference type="EMBL" id="CAI2166104.1"/>
    </source>
</evidence>
<name>A0A9W4WJD8_9GLOM</name>
<accession>A0A9W4WJD8</accession>
<comment type="caution">
    <text evidence="2">The sequence shown here is derived from an EMBL/GenBank/DDBJ whole genome shotgun (WGS) entry which is preliminary data.</text>
</comment>
<dbReference type="AlphaFoldDB" id="A0A9W4WJD8"/>
<evidence type="ECO:0000313" key="3">
    <source>
        <dbReference type="Proteomes" id="UP001153678"/>
    </source>
</evidence>
<organism evidence="2 3">
    <name type="scientific">Funneliformis geosporum</name>
    <dbReference type="NCBI Taxonomy" id="1117311"/>
    <lineage>
        <taxon>Eukaryota</taxon>
        <taxon>Fungi</taxon>
        <taxon>Fungi incertae sedis</taxon>
        <taxon>Mucoromycota</taxon>
        <taxon>Glomeromycotina</taxon>
        <taxon>Glomeromycetes</taxon>
        <taxon>Glomerales</taxon>
        <taxon>Glomeraceae</taxon>
        <taxon>Funneliformis</taxon>
    </lineage>
</organism>
<feature type="compositionally biased region" description="Polar residues" evidence="1">
    <location>
        <begin position="1"/>
        <end position="10"/>
    </location>
</feature>
<proteinExistence type="predicted"/>
<feature type="region of interest" description="Disordered" evidence="1">
    <location>
        <begin position="1"/>
        <end position="23"/>
    </location>
</feature>
<evidence type="ECO:0000256" key="1">
    <source>
        <dbReference type="SAM" id="MobiDB-lite"/>
    </source>
</evidence>
<protein>
    <submittedName>
        <fullName evidence="2">14330_t:CDS:1</fullName>
    </submittedName>
</protein>